<reference evidence="6 7" key="1">
    <citation type="journal article" date="2023" name="Nucleic Acids Res.">
        <title>The hologenome of Daphnia magna reveals possible DNA methylation and microbiome-mediated evolution of the host genome.</title>
        <authorList>
            <person name="Chaturvedi A."/>
            <person name="Li X."/>
            <person name="Dhandapani V."/>
            <person name="Marshall H."/>
            <person name="Kissane S."/>
            <person name="Cuenca-Cambronero M."/>
            <person name="Asole G."/>
            <person name="Calvet F."/>
            <person name="Ruiz-Romero M."/>
            <person name="Marangio P."/>
            <person name="Guigo R."/>
            <person name="Rago D."/>
            <person name="Mirbahai L."/>
            <person name="Eastwood N."/>
            <person name="Colbourne J.K."/>
            <person name="Zhou J."/>
            <person name="Mallon E."/>
            <person name="Orsini L."/>
        </authorList>
    </citation>
    <scope>NUCLEOTIDE SEQUENCE [LARGE SCALE GENOMIC DNA]</scope>
    <source>
        <strain evidence="6">LRV0_1</strain>
    </source>
</reference>
<accession>A0ABR0AC99</accession>
<protein>
    <recommendedName>
        <fullName evidence="5">Choline/carnitine acyltransferase domain-containing protein</fullName>
    </recommendedName>
</protein>
<evidence type="ECO:0000256" key="2">
    <source>
        <dbReference type="ARBA" id="ARBA00022679"/>
    </source>
</evidence>
<evidence type="ECO:0000313" key="7">
    <source>
        <dbReference type="Proteomes" id="UP001234178"/>
    </source>
</evidence>
<keyword evidence="3 4" id="KW-0012">Acyltransferase</keyword>
<dbReference type="Gene3D" id="3.30.559.70">
    <property type="entry name" value="Choline/Carnitine o-acyltransferase, domain 2"/>
    <property type="match status" value="1"/>
</dbReference>
<dbReference type="Gene3D" id="3.30.559.10">
    <property type="entry name" value="Chloramphenicol acetyltransferase-like domain"/>
    <property type="match status" value="1"/>
</dbReference>
<evidence type="ECO:0000256" key="4">
    <source>
        <dbReference type="RuleBase" id="RU003801"/>
    </source>
</evidence>
<gene>
    <name evidence="6" type="ORF">OUZ56_008090</name>
</gene>
<evidence type="ECO:0000313" key="6">
    <source>
        <dbReference type="EMBL" id="KAK4022633.1"/>
    </source>
</evidence>
<dbReference type="SUPFAM" id="SSF52777">
    <property type="entry name" value="CoA-dependent acyltransferases"/>
    <property type="match status" value="2"/>
</dbReference>
<dbReference type="PANTHER" id="PTHR22589">
    <property type="entry name" value="CARNITINE O-ACYLTRANSFERASE"/>
    <property type="match status" value="1"/>
</dbReference>
<dbReference type="Proteomes" id="UP001234178">
    <property type="component" value="Unassembled WGS sequence"/>
</dbReference>
<feature type="domain" description="Choline/carnitine acyltransferase" evidence="5">
    <location>
        <begin position="52"/>
        <end position="618"/>
    </location>
</feature>
<dbReference type="InterPro" id="IPR023213">
    <property type="entry name" value="CAT-like_dom_sf"/>
</dbReference>
<evidence type="ECO:0000259" key="5">
    <source>
        <dbReference type="Pfam" id="PF00755"/>
    </source>
</evidence>
<keyword evidence="2 4" id="KW-0808">Transferase</keyword>
<organism evidence="6 7">
    <name type="scientific">Daphnia magna</name>
    <dbReference type="NCBI Taxonomy" id="35525"/>
    <lineage>
        <taxon>Eukaryota</taxon>
        <taxon>Metazoa</taxon>
        <taxon>Ecdysozoa</taxon>
        <taxon>Arthropoda</taxon>
        <taxon>Crustacea</taxon>
        <taxon>Branchiopoda</taxon>
        <taxon>Diplostraca</taxon>
        <taxon>Cladocera</taxon>
        <taxon>Anomopoda</taxon>
        <taxon>Daphniidae</taxon>
        <taxon>Daphnia</taxon>
    </lineage>
</organism>
<dbReference type="InterPro" id="IPR000542">
    <property type="entry name" value="Carn_acyl_trans"/>
</dbReference>
<comment type="similarity">
    <text evidence="1 4">Belongs to the carnitine/choline acetyltransferase family.</text>
</comment>
<comment type="caution">
    <text evidence="6">The sequence shown here is derived from an EMBL/GenBank/DDBJ whole genome shotgun (WGS) entry which is preliminary data.</text>
</comment>
<dbReference type="Pfam" id="PF00755">
    <property type="entry name" value="Carn_acyltransf"/>
    <property type="match status" value="1"/>
</dbReference>
<proteinExistence type="inferred from homology"/>
<keyword evidence="7" id="KW-1185">Reference proteome</keyword>
<evidence type="ECO:0000256" key="1">
    <source>
        <dbReference type="ARBA" id="ARBA00005232"/>
    </source>
</evidence>
<dbReference type="PROSITE" id="PS00440">
    <property type="entry name" value="ACYLTRANSF_C_2"/>
    <property type="match status" value="1"/>
</dbReference>
<dbReference type="PROSITE" id="PS00439">
    <property type="entry name" value="ACYLTRANSF_C_1"/>
    <property type="match status" value="1"/>
</dbReference>
<dbReference type="InterPro" id="IPR042231">
    <property type="entry name" value="Cho/carn_acyl_trans_2"/>
</dbReference>
<dbReference type="InterPro" id="IPR039551">
    <property type="entry name" value="Cho/carn_acyl_trans"/>
</dbReference>
<dbReference type="PANTHER" id="PTHR22589:SF103">
    <property type="entry name" value="CARNITINE O-ACETYL-TRANSFERASE, ISOFORM A-RELATED"/>
    <property type="match status" value="1"/>
</dbReference>
<evidence type="ECO:0000256" key="3">
    <source>
        <dbReference type="ARBA" id="ARBA00023315"/>
    </source>
</evidence>
<sequence length="635" mass="70323">MANTTAGAVRGLSQKFICSKHVLSASPGVGLYSSRTKSMSAKALQYAKLPSLPVPKLNQTLEQYIRTVKPLLTKDEFAVTEQVAKNFGAPGGVGEKLQLMLEEKGAKEPNWLSEWWLDSAYLSYRLPVLVHSNPALVFPKQNFLSKKEHLAYAAKLIVGALRYKAIIDSGKLEQDYLGKSPLDMSQYTKVFNGCRIPGLKTDTIRHALDSNHVIVIHNNQFYKVVVYGENGQILDDRDILNGLTCVTQKYNGPSAGVGFLTTECRNVWGIAHEELNKDPVNRASLQAIEDSIFVMCLDKSSKIEDNATVSTRMALQLLHGYGAENNSGNRWFDKTLQLIVSEDGVNGLCYEHSPTEGPPIANLADLIVNYAQEKTLRDDERHLTPHCERLTFNLTSALDEAVMLAKRNVDQLVQDVQMNSFSFDKFGKEDIKALKLSPDSFIQIAIQMAFIRLHGHPAAHYESASTRRFHGGRTETIRSCLPEIVNFANIHLKQNLSPQEKFKALQSAVNAHKGYVGMAINGQAIDRHLLGLKRLAIEGGIDIPSLFLDPGYSTSNNWRLSTSQVAAVNDMVMCYGPVTPDGYGCCYNPRRDEINFAVSAFNSNPTTCAEKFGEALKKCLEEMRDVATSSILSSL</sequence>
<name>A0ABR0AC99_9CRUS</name>
<dbReference type="EMBL" id="JAOYFB010000037">
    <property type="protein sequence ID" value="KAK4022633.1"/>
    <property type="molecule type" value="Genomic_DNA"/>
</dbReference>